<evidence type="ECO:0000313" key="2">
    <source>
        <dbReference type="Proteomes" id="UP000283993"/>
    </source>
</evidence>
<comment type="caution">
    <text evidence="1">The sequence shown here is derived from an EMBL/GenBank/DDBJ whole genome shotgun (WGS) entry which is preliminary data.</text>
</comment>
<dbReference type="AlphaFoldDB" id="A0A423PNY6"/>
<name>A0A423PNY6_9GAMM</name>
<dbReference type="Proteomes" id="UP000283993">
    <property type="component" value="Unassembled WGS sequence"/>
</dbReference>
<dbReference type="EMBL" id="AYKH01000014">
    <property type="protein sequence ID" value="ROO27300.1"/>
    <property type="molecule type" value="Genomic_DNA"/>
</dbReference>
<evidence type="ECO:0000313" key="1">
    <source>
        <dbReference type="EMBL" id="ROO27300.1"/>
    </source>
</evidence>
<accession>A0A423PNY6</accession>
<protein>
    <submittedName>
        <fullName evidence="1">Uncharacterized protein</fullName>
    </submittedName>
</protein>
<sequence length="69" mass="7977">MKRNLTDWDTLERDADRGFEILGREVDGGWEVEVRFDDNTEPQRSTGSRTPQTREEAIQMGREMATMTG</sequence>
<keyword evidence="2" id="KW-1185">Reference proteome</keyword>
<organism evidence="1 2">
    <name type="scientific">Salinisphaera orenii MK-B5</name>
    <dbReference type="NCBI Taxonomy" id="856730"/>
    <lineage>
        <taxon>Bacteria</taxon>
        <taxon>Pseudomonadati</taxon>
        <taxon>Pseudomonadota</taxon>
        <taxon>Gammaproteobacteria</taxon>
        <taxon>Salinisphaerales</taxon>
        <taxon>Salinisphaeraceae</taxon>
        <taxon>Salinisphaera</taxon>
    </lineage>
</organism>
<proteinExistence type="predicted"/>
<dbReference type="RefSeq" id="WP_123589392.1">
    <property type="nucleotide sequence ID" value="NZ_AYKH01000014.1"/>
</dbReference>
<reference evidence="1 2" key="1">
    <citation type="submission" date="2013-10" db="EMBL/GenBank/DDBJ databases">
        <title>Salinisphaera orenii MK-B5 Genome Sequencing.</title>
        <authorList>
            <person name="Lai Q."/>
            <person name="Li C."/>
            <person name="Shao Z."/>
        </authorList>
    </citation>
    <scope>NUCLEOTIDE SEQUENCE [LARGE SCALE GENOMIC DNA]</scope>
    <source>
        <strain evidence="1 2">MK-B5</strain>
    </source>
</reference>
<gene>
    <name evidence="1" type="ORF">SAOR_08980</name>
</gene>